<reference evidence="4 5" key="1">
    <citation type="submission" date="2011-08" db="EMBL/GenBank/DDBJ databases">
        <title>The Genome Sequence of Oribacterium sp. ACB7.</title>
        <authorList>
            <consortium name="The Broad Institute Genome Sequencing Platform"/>
            <person name="Earl A."/>
            <person name="Ward D."/>
            <person name="Feldgarden M."/>
            <person name="Gevers D."/>
            <person name="Sizova M."/>
            <person name="Hazen A."/>
            <person name="Epstein S."/>
            <person name="Young S.K."/>
            <person name="Zeng Q."/>
            <person name="Gargeya S."/>
            <person name="Fitzgerald M."/>
            <person name="Haas B."/>
            <person name="Abouelleil A."/>
            <person name="Alvarado L."/>
            <person name="Arachchi H.M."/>
            <person name="Berlin A."/>
            <person name="Brown A."/>
            <person name="Chapman S.B."/>
            <person name="Chen Z."/>
            <person name="Dunbar C."/>
            <person name="Freedman E."/>
            <person name="Gearin G."/>
            <person name="Gellesch M."/>
            <person name="Goldberg J."/>
            <person name="Griggs A."/>
            <person name="Gujja S."/>
            <person name="Heiman D."/>
            <person name="Howarth C."/>
            <person name="Larson L."/>
            <person name="Lui A."/>
            <person name="MacDonald P.J.P."/>
            <person name="Montmayeur A."/>
            <person name="Murphy C."/>
            <person name="Neiman D."/>
            <person name="Pearson M."/>
            <person name="Priest M."/>
            <person name="Roberts A."/>
            <person name="Saif S."/>
            <person name="Shea T."/>
            <person name="Shenoy N."/>
            <person name="Sisk P."/>
            <person name="Stolte C."/>
            <person name="Sykes S."/>
            <person name="Wortman J."/>
            <person name="Nusbaum C."/>
            <person name="Birren B."/>
        </authorList>
    </citation>
    <scope>NUCLEOTIDE SEQUENCE [LARGE SCALE GENOMIC DNA]</scope>
    <source>
        <strain evidence="4 5">ACB7</strain>
    </source>
</reference>
<dbReference type="PANTHER" id="PTHR30349">
    <property type="entry name" value="PHAGE INTEGRASE-RELATED"/>
    <property type="match status" value="1"/>
</dbReference>
<name>G9WTH6_9FIRM</name>
<evidence type="ECO:0000313" key="5">
    <source>
        <dbReference type="Proteomes" id="UP000003527"/>
    </source>
</evidence>
<dbReference type="GO" id="GO:0015074">
    <property type="term" value="P:DNA integration"/>
    <property type="evidence" value="ECO:0007669"/>
    <property type="project" value="InterPro"/>
</dbReference>
<dbReference type="GO" id="GO:0006310">
    <property type="term" value="P:DNA recombination"/>
    <property type="evidence" value="ECO:0007669"/>
    <property type="project" value="UniProtKB-KW"/>
</dbReference>
<dbReference type="Pfam" id="PF00589">
    <property type="entry name" value="Phage_integrase"/>
    <property type="match status" value="1"/>
</dbReference>
<evidence type="ECO:0000256" key="1">
    <source>
        <dbReference type="ARBA" id="ARBA00023125"/>
    </source>
</evidence>
<sequence length="341" mass="39395">MAIEKLKSGHYRIRFTINRKKYSITTDRKPTKQEEARLIQEYSDEIKKNNKGKKEGSFLDFANEYIDSKEKVLSASTVRGYKATLKGIPDSFTGLPFYEIEQHDITKVINNMVDKAKPKTIYNRHGLIVSVLKEFRPEFVVRTKLPRKERTDIYTPSEAEVQALFAEIDRVPKYRKHWVPLYLATMGLRRSEIGALTIDDLSDDNIITINKAKVQTSDGDWIIQKFTKTEKSNRKVPIPTELAKRIREQGHIYEGHLKRPYEVMLRVEANLGLPRFGIHRLRSFFASKAHTLGIPDSIILTLGGWKSDSVMKNIYRKALDEDLKSNSKKYLKHIGKALKKA</sequence>
<comment type="caution">
    <text evidence="4">The sequence shown here is derived from an EMBL/GenBank/DDBJ whole genome shotgun (WGS) entry which is preliminary data.</text>
</comment>
<dbReference type="Gene3D" id="1.10.150.130">
    <property type="match status" value="1"/>
</dbReference>
<keyword evidence="2" id="KW-0233">DNA recombination</keyword>
<dbReference type="RefSeq" id="WP_009536144.1">
    <property type="nucleotide sequence ID" value="NZ_JH414504.1"/>
</dbReference>
<dbReference type="EMBL" id="AFZD01000015">
    <property type="protein sequence ID" value="EHL12499.1"/>
    <property type="molecule type" value="Genomic_DNA"/>
</dbReference>
<organism evidence="4 5">
    <name type="scientific">Oribacterium asaccharolyticum ACB7</name>
    <dbReference type="NCBI Taxonomy" id="796944"/>
    <lineage>
        <taxon>Bacteria</taxon>
        <taxon>Bacillati</taxon>
        <taxon>Bacillota</taxon>
        <taxon>Clostridia</taxon>
        <taxon>Lachnospirales</taxon>
        <taxon>Lachnospiraceae</taxon>
        <taxon>Oribacterium</taxon>
    </lineage>
</organism>
<dbReference type="Proteomes" id="UP000003527">
    <property type="component" value="Unassembled WGS sequence"/>
</dbReference>
<dbReference type="InterPro" id="IPR011010">
    <property type="entry name" value="DNA_brk_join_enz"/>
</dbReference>
<proteinExistence type="predicted"/>
<dbReference type="AlphaFoldDB" id="G9WTH6"/>
<dbReference type="PATRIC" id="fig|796944.3.peg.920"/>
<accession>G9WTH6</accession>
<dbReference type="InterPro" id="IPR002104">
    <property type="entry name" value="Integrase_catalytic"/>
</dbReference>
<protein>
    <recommendedName>
        <fullName evidence="3">Tyr recombinase domain-containing protein</fullName>
    </recommendedName>
</protein>
<dbReference type="CDD" id="cd01189">
    <property type="entry name" value="INT_ICEBs1_C_like"/>
    <property type="match status" value="1"/>
</dbReference>
<keyword evidence="5" id="KW-1185">Reference proteome</keyword>
<dbReference type="InterPro" id="IPR050090">
    <property type="entry name" value="Tyrosine_recombinase_XerCD"/>
</dbReference>
<evidence type="ECO:0000256" key="2">
    <source>
        <dbReference type="ARBA" id="ARBA00023172"/>
    </source>
</evidence>
<evidence type="ECO:0000259" key="3">
    <source>
        <dbReference type="PROSITE" id="PS51898"/>
    </source>
</evidence>
<dbReference type="HOGENOM" id="CLU_027562_6_1_9"/>
<evidence type="ECO:0000313" key="4">
    <source>
        <dbReference type="EMBL" id="EHL12499.1"/>
    </source>
</evidence>
<dbReference type="PROSITE" id="PS51898">
    <property type="entry name" value="TYR_RECOMBINASE"/>
    <property type="match status" value="1"/>
</dbReference>
<keyword evidence="1" id="KW-0238">DNA-binding</keyword>
<dbReference type="SUPFAM" id="SSF56349">
    <property type="entry name" value="DNA breaking-rejoining enzymes"/>
    <property type="match status" value="1"/>
</dbReference>
<feature type="domain" description="Tyr recombinase" evidence="3">
    <location>
        <begin position="149"/>
        <end position="328"/>
    </location>
</feature>
<gene>
    <name evidence="4" type="ORF">HMPREF9624_00210</name>
</gene>
<dbReference type="Gene3D" id="1.10.443.10">
    <property type="entry name" value="Intergrase catalytic core"/>
    <property type="match status" value="1"/>
</dbReference>
<dbReference type="GO" id="GO:0003677">
    <property type="term" value="F:DNA binding"/>
    <property type="evidence" value="ECO:0007669"/>
    <property type="project" value="UniProtKB-KW"/>
</dbReference>
<dbReference type="InterPro" id="IPR010998">
    <property type="entry name" value="Integrase_recombinase_N"/>
</dbReference>
<dbReference type="InterPro" id="IPR013762">
    <property type="entry name" value="Integrase-like_cat_sf"/>
</dbReference>